<reference evidence="3" key="1">
    <citation type="submission" date="2018-09" db="EMBL/GenBank/DDBJ databases">
        <title>Paracoccus onubensis nov. sp. a moderate halophilic bacterium isolated from Gruta de las Maravillas (Aracena, Spain).</title>
        <authorList>
            <person name="Jurado V."/>
            <person name="Gutierrez-Patricio S."/>
            <person name="Gonzalez-Pimentel J.L."/>
            <person name="Miller A.Z."/>
            <person name="Laiz L."/>
            <person name="Saiz-Jimenez C."/>
        </authorList>
    </citation>
    <scope>NUCLEOTIDE SEQUENCE [LARGE SCALE GENOMIC DNA]</scope>
    <source>
        <strain evidence="3">DSM 26381</strain>
    </source>
</reference>
<evidence type="ECO:0000313" key="2">
    <source>
        <dbReference type="EMBL" id="RJL19692.1"/>
    </source>
</evidence>
<evidence type="ECO:0000313" key="3">
    <source>
        <dbReference type="Proteomes" id="UP000283587"/>
    </source>
</evidence>
<dbReference type="PROSITE" id="PS51664">
    <property type="entry name" value="YCAO"/>
    <property type="match status" value="1"/>
</dbReference>
<evidence type="ECO:0000259" key="1">
    <source>
        <dbReference type="PROSITE" id="PS51664"/>
    </source>
</evidence>
<name>A0A419A9X2_9RHOB</name>
<dbReference type="InterPro" id="IPR003776">
    <property type="entry name" value="YcaO-like_dom"/>
</dbReference>
<comment type="caution">
    <text evidence="2">The sequence shown here is derived from an EMBL/GenBank/DDBJ whole genome shotgun (WGS) entry which is preliminary data.</text>
</comment>
<feature type="domain" description="YcaO" evidence="1">
    <location>
        <begin position="1"/>
        <end position="302"/>
    </location>
</feature>
<dbReference type="EMBL" id="QZEW01000014">
    <property type="protein sequence ID" value="RJL19692.1"/>
    <property type="molecule type" value="Genomic_DNA"/>
</dbReference>
<gene>
    <name evidence="2" type="ORF">D3P05_04540</name>
</gene>
<accession>A0A419A9X2</accession>
<dbReference type="Proteomes" id="UP000283587">
    <property type="component" value="Unassembled WGS sequence"/>
</dbReference>
<keyword evidence="3" id="KW-1185">Reference proteome</keyword>
<dbReference type="AlphaFoldDB" id="A0A419A9X2"/>
<dbReference type="Pfam" id="PF02624">
    <property type="entry name" value="YcaO"/>
    <property type="match status" value="1"/>
</dbReference>
<proteinExistence type="predicted"/>
<organism evidence="2 3">
    <name type="scientific">Paracoccus siganidrum</name>
    <dbReference type="NCBI Taxonomy" id="1276757"/>
    <lineage>
        <taxon>Bacteria</taxon>
        <taxon>Pseudomonadati</taxon>
        <taxon>Pseudomonadota</taxon>
        <taxon>Alphaproteobacteria</taxon>
        <taxon>Rhodobacterales</taxon>
        <taxon>Paracoccaceae</taxon>
        <taxon>Paracoccus</taxon>
    </lineage>
</organism>
<sequence length="302" mass="33374">MPRDVRTTMTELQRKPNELVGYWQRYDWRESFFTPSIHILQALTLDGRTASGAGRTREAAFLRCLGETAELHALAARAHVGANDFAARRDGIAAHPDADRARQAALLEAYERFAVLRWWHGLAEAQPLSERWLAGQGLGSHLETARWGAALRRRTGWWRIAGSAGPTVMICRSMSPEGQDPVLGFGADPDPLRAARKALRELFLMEMNLMELMAARRTGREAELQHVQDRILAYARRGPQLLPASPPVTPVQPAALPAPREWFGTGLSLHAITPADGPLAVWLCRPDLPAPAEDAAHGLPFL</sequence>
<dbReference type="OrthoDB" id="7771088at2"/>
<dbReference type="Gene3D" id="3.30.160.660">
    <property type="match status" value="1"/>
</dbReference>
<protein>
    <recommendedName>
        <fullName evidence="1">YcaO domain-containing protein</fullName>
    </recommendedName>
</protein>